<dbReference type="AlphaFoldDB" id="A0A1I8MMN6"/>
<dbReference type="RefSeq" id="XP_005188719.2">
    <property type="nucleotide sequence ID" value="XM_005188662.4"/>
</dbReference>
<feature type="compositionally biased region" description="Basic and acidic residues" evidence="1">
    <location>
        <begin position="34"/>
        <end position="48"/>
    </location>
</feature>
<dbReference type="eggNOG" id="ENOG502TEXG">
    <property type="taxonomic scope" value="Eukaryota"/>
</dbReference>
<dbReference type="STRING" id="7370.A0A1I8MMN6"/>
<feature type="compositionally biased region" description="Polar residues" evidence="1">
    <location>
        <begin position="378"/>
        <end position="404"/>
    </location>
</feature>
<sequence>MPILSSTRSGRNKDPEKENNNQEVRTSKRVTRKTTTESKLKENNTEVKKTRKAKLKDKDIMANEEESKSANAQNTENENPTAENANCEENQNIEPPVEAEEKCKADEATPMDTSATNDVEANKDISPPKKQKLDDEQSEQQQKETEEEEAKSSEPGASNNIETKEETKNVSTGFSLKSQGVKVKDEEETSNNMPEQLLTVISNLYLNVGERLRLDFHPRCLDDLTYCHRHHYHSDLPEAPIQSQARSLRSALDNYRYVSFINSTTDMVHRGEFPGKGIFMKIMELVLSINYSTKQQNIVTFQQSYHKAVELFSMIVRTFPPCWHKLRTFYVGFLEYGLDQSKLGNVKKDEPLSKSNKIFDIILDLLEEVLKTADPDELNTSKSDSLQKPTTISSSASHLTSPQNSMDLSVCNDIWNQNEYEERERQKQTFTALPMEQKIERIFMCLRLLLEILEYDMAMWILHHFKKTKEWIFCNDNRPLIVVLCELTQYTRMTRVARRIFSVYSDSANKGLCKERLQVLERYISLLMVASNTADMENTAIGVKYPYLGEQTKNLIKEFFKIFKAHNREEISKYIETIHLLRIPYVRYEFIDNVLFTNSEPLTPQKIAIDIAKKRWLKYKPQSELSKPDEDISREQYLHLLLDALREYCEWHGTKTFLHIITDHDKISPLTTTTDSVHRYPTNGNGVLVLKKVAKDIKKLESQLRMAVRMSKPKVNISQADICIDETIIAKYRNDLKYIISLQNVVLKQKETYPEVDFGEWLDYLGDFPAKKLIKEEVPQ</sequence>
<feature type="compositionally biased region" description="Low complexity" evidence="1">
    <location>
        <begin position="70"/>
        <end position="90"/>
    </location>
</feature>
<protein>
    <submittedName>
        <fullName evidence="2">Uncharacterized protein</fullName>
    </submittedName>
</protein>
<dbReference type="OrthoDB" id="7454303at2759"/>
<gene>
    <name evidence="2" type="primary">101897702</name>
</gene>
<dbReference type="VEuPathDB" id="VectorBase:MDOA006578"/>
<proteinExistence type="predicted"/>
<feature type="region of interest" description="Disordered" evidence="1">
    <location>
        <begin position="377"/>
        <end position="404"/>
    </location>
</feature>
<feature type="compositionally biased region" description="Basic and acidic residues" evidence="1">
    <location>
        <begin position="120"/>
        <end position="135"/>
    </location>
</feature>
<name>A0A1I8MMN6_MUSDO</name>
<accession>A0A1I8MMN6</accession>
<feature type="compositionally biased region" description="Basic and acidic residues" evidence="1">
    <location>
        <begin position="56"/>
        <end position="68"/>
    </location>
</feature>
<reference evidence="2" key="1">
    <citation type="submission" date="2020-05" db="UniProtKB">
        <authorList>
            <consortium name="EnsemblMetazoa"/>
        </authorList>
    </citation>
    <scope>IDENTIFICATION</scope>
    <source>
        <strain evidence="2">Aabys</strain>
    </source>
</reference>
<evidence type="ECO:0000313" key="2">
    <source>
        <dbReference type="EnsemblMetazoa" id="MDOA006578-PA"/>
    </source>
</evidence>
<dbReference type="KEGG" id="mde:101897702"/>
<feature type="compositionally biased region" description="Basic and acidic residues" evidence="1">
    <location>
        <begin position="11"/>
        <end position="20"/>
    </location>
</feature>
<dbReference type="VEuPathDB" id="VectorBase:MDOMA2_011601"/>
<organism evidence="2">
    <name type="scientific">Musca domestica</name>
    <name type="common">House fly</name>
    <dbReference type="NCBI Taxonomy" id="7370"/>
    <lineage>
        <taxon>Eukaryota</taxon>
        <taxon>Metazoa</taxon>
        <taxon>Ecdysozoa</taxon>
        <taxon>Arthropoda</taxon>
        <taxon>Hexapoda</taxon>
        <taxon>Insecta</taxon>
        <taxon>Pterygota</taxon>
        <taxon>Neoptera</taxon>
        <taxon>Endopterygota</taxon>
        <taxon>Diptera</taxon>
        <taxon>Brachycera</taxon>
        <taxon>Muscomorpha</taxon>
        <taxon>Muscoidea</taxon>
        <taxon>Muscidae</taxon>
        <taxon>Musca</taxon>
    </lineage>
</organism>
<dbReference type="EnsemblMetazoa" id="MDOA006578-RA">
    <property type="protein sequence ID" value="MDOA006578-PA"/>
    <property type="gene ID" value="MDOA006578"/>
</dbReference>
<evidence type="ECO:0000256" key="1">
    <source>
        <dbReference type="SAM" id="MobiDB-lite"/>
    </source>
</evidence>
<feature type="region of interest" description="Disordered" evidence="1">
    <location>
        <begin position="1"/>
        <end position="173"/>
    </location>
</feature>